<dbReference type="SMART" id="SM00487">
    <property type="entry name" value="DEXDc"/>
    <property type="match status" value="1"/>
</dbReference>
<dbReference type="EMBL" id="AMCI01002109">
    <property type="protein sequence ID" value="EJX03578.1"/>
    <property type="molecule type" value="Genomic_DNA"/>
</dbReference>
<evidence type="ECO:0000256" key="1">
    <source>
        <dbReference type="ARBA" id="ARBA00005446"/>
    </source>
</evidence>
<proteinExistence type="inferred from homology"/>
<evidence type="ECO:0000259" key="6">
    <source>
        <dbReference type="PROSITE" id="PS51192"/>
    </source>
</evidence>
<dbReference type="GO" id="GO:0009378">
    <property type="term" value="F:four-way junction helicase activity"/>
    <property type="evidence" value="ECO:0007669"/>
    <property type="project" value="TreeGrafter"/>
</dbReference>
<keyword evidence="7" id="KW-0067">ATP-binding</keyword>
<dbReference type="GO" id="GO:0005737">
    <property type="term" value="C:cytoplasm"/>
    <property type="evidence" value="ECO:0007669"/>
    <property type="project" value="TreeGrafter"/>
</dbReference>
<dbReference type="PANTHER" id="PTHR13710">
    <property type="entry name" value="DNA HELICASE RECQ FAMILY MEMBER"/>
    <property type="match status" value="1"/>
</dbReference>
<evidence type="ECO:0000256" key="5">
    <source>
        <dbReference type="ARBA" id="ARBA00034808"/>
    </source>
</evidence>
<sequence>MVVQQAEHAFHGLKEEVNNILLTSPTGAGKSLLFQLSAIYLAEKYGLLTIVVSPLVALMNDQVEGLHGYAGAAALNSNKTATEKEMILQGVQNGSINILYLAPELLLSYSITTFLGNRQLGLLVVDEAHTVTTWGRDFRVDYWFLGDYLRKSKRYLPNTFPIFALTATAVWDPTGHNDMVFDTIRSLNMDPCIKFIGVVRRENISFEIELSHISKNYEEERRKKTIQRIREALLQNRKTIVYFPFRRTVNSIVYSDDISDIQNRITSYHAALNPEEKKSMPRILGMAVNP</sequence>
<dbReference type="InterPro" id="IPR027417">
    <property type="entry name" value="P-loop_NTPase"/>
</dbReference>
<comment type="caution">
    <text evidence="7">The sequence shown here is derived from an EMBL/GenBank/DDBJ whole genome shotgun (WGS) entry which is preliminary data.</text>
</comment>
<dbReference type="GO" id="GO:0043138">
    <property type="term" value="F:3'-5' DNA helicase activity"/>
    <property type="evidence" value="ECO:0007669"/>
    <property type="project" value="UniProtKB-EC"/>
</dbReference>
<dbReference type="PANTHER" id="PTHR13710:SF105">
    <property type="entry name" value="ATP-DEPENDENT DNA HELICASE Q1"/>
    <property type="match status" value="1"/>
</dbReference>
<keyword evidence="7" id="KW-0547">Nucleotide-binding</keyword>
<dbReference type="GO" id="GO:0003677">
    <property type="term" value="F:DNA binding"/>
    <property type="evidence" value="ECO:0007669"/>
    <property type="project" value="UniProtKB-KW"/>
</dbReference>
<name>J9GMU9_9ZZZZ</name>
<feature type="domain" description="Helicase ATP-binding" evidence="6">
    <location>
        <begin position="11"/>
        <end position="169"/>
    </location>
</feature>
<dbReference type="EC" id="5.6.2.4" evidence="5"/>
<dbReference type="CDD" id="cd17920">
    <property type="entry name" value="DEXHc_RecQ"/>
    <property type="match status" value="1"/>
</dbReference>
<gene>
    <name evidence="7" type="ORF">EVA_08315</name>
</gene>
<comment type="catalytic activity">
    <reaction evidence="4">
        <text>Couples ATP hydrolysis with the unwinding of duplex DNA by translocating in the 3'-5' direction.</text>
        <dbReference type="EC" id="5.6.2.4"/>
    </reaction>
</comment>
<organism evidence="7">
    <name type="scientific">gut metagenome</name>
    <dbReference type="NCBI Taxonomy" id="749906"/>
    <lineage>
        <taxon>unclassified sequences</taxon>
        <taxon>metagenomes</taxon>
        <taxon>organismal metagenomes</taxon>
    </lineage>
</organism>
<dbReference type="GO" id="GO:0006281">
    <property type="term" value="P:DNA repair"/>
    <property type="evidence" value="ECO:0007669"/>
    <property type="project" value="TreeGrafter"/>
</dbReference>
<dbReference type="SUPFAM" id="SSF52540">
    <property type="entry name" value="P-loop containing nucleoside triphosphate hydrolases"/>
    <property type="match status" value="2"/>
</dbReference>
<dbReference type="Pfam" id="PF00270">
    <property type="entry name" value="DEAD"/>
    <property type="match status" value="1"/>
</dbReference>
<dbReference type="AlphaFoldDB" id="J9GMU9"/>
<evidence type="ECO:0000256" key="4">
    <source>
        <dbReference type="ARBA" id="ARBA00034617"/>
    </source>
</evidence>
<evidence type="ECO:0000256" key="2">
    <source>
        <dbReference type="ARBA" id="ARBA00023125"/>
    </source>
</evidence>
<keyword evidence="3" id="KW-0413">Isomerase</keyword>
<accession>J9GMU9</accession>
<evidence type="ECO:0000256" key="3">
    <source>
        <dbReference type="ARBA" id="ARBA00023235"/>
    </source>
</evidence>
<keyword evidence="2" id="KW-0238">DNA-binding</keyword>
<protein>
    <recommendedName>
        <fullName evidence="5">DNA 3'-5' helicase</fullName>
        <ecNumber evidence="5">5.6.2.4</ecNumber>
    </recommendedName>
</protein>
<dbReference type="InterPro" id="IPR014001">
    <property type="entry name" value="Helicase_ATP-bd"/>
</dbReference>
<dbReference type="PROSITE" id="PS51192">
    <property type="entry name" value="HELICASE_ATP_BIND_1"/>
    <property type="match status" value="1"/>
</dbReference>
<dbReference type="GO" id="GO:0005694">
    <property type="term" value="C:chromosome"/>
    <property type="evidence" value="ECO:0007669"/>
    <property type="project" value="TreeGrafter"/>
</dbReference>
<dbReference type="InterPro" id="IPR011545">
    <property type="entry name" value="DEAD/DEAH_box_helicase_dom"/>
</dbReference>
<reference evidence="7" key="1">
    <citation type="journal article" date="2012" name="PLoS ONE">
        <title>Gene sets for utilization of primary and secondary nutrition supplies in the distal gut of endangered iberian lynx.</title>
        <authorList>
            <person name="Alcaide M."/>
            <person name="Messina E."/>
            <person name="Richter M."/>
            <person name="Bargiela R."/>
            <person name="Peplies J."/>
            <person name="Huws S.A."/>
            <person name="Newbold C.J."/>
            <person name="Golyshin P.N."/>
            <person name="Simon M.A."/>
            <person name="Lopez G."/>
            <person name="Yakimov M.M."/>
            <person name="Ferrer M."/>
        </authorList>
    </citation>
    <scope>NUCLEOTIDE SEQUENCE</scope>
</reference>
<evidence type="ECO:0000313" key="7">
    <source>
        <dbReference type="EMBL" id="EJX03578.1"/>
    </source>
</evidence>
<comment type="similarity">
    <text evidence="1">Belongs to the helicase family. RecQ subfamily.</text>
</comment>
<dbReference type="Gene3D" id="3.40.50.300">
    <property type="entry name" value="P-loop containing nucleotide triphosphate hydrolases"/>
    <property type="match status" value="1"/>
</dbReference>
<dbReference type="GO" id="GO:0005524">
    <property type="term" value="F:ATP binding"/>
    <property type="evidence" value="ECO:0007669"/>
    <property type="project" value="InterPro"/>
</dbReference>
<dbReference type="GO" id="GO:0006310">
    <property type="term" value="P:DNA recombination"/>
    <property type="evidence" value="ECO:0007669"/>
    <property type="project" value="TreeGrafter"/>
</dbReference>
<keyword evidence="7" id="KW-0347">Helicase</keyword>
<keyword evidence="7" id="KW-0378">Hydrolase</keyword>